<dbReference type="InterPro" id="IPR052578">
    <property type="entry name" value="PI_Transfer_CRAL-TRIO"/>
</dbReference>
<dbReference type="Gene3D" id="3.40.525.10">
    <property type="entry name" value="CRAL-TRIO lipid binding domain"/>
    <property type="match status" value="1"/>
</dbReference>
<evidence type="ECO:0000313" key="4">
    <source>
        <dbReference type="EMBL" id="OAE25754.1"/>
    </source>
</evidence>
<dbReference type="InterPro" id="IPR036865">
    <property type="entry name" value="CRAL-TRIO_dom_sf"/>
</dbReference>
<protein>
    <recommendedName>
        <fullName evidence="2">CRAL-TRIO domain-containing protein</fullName>
    </recommendedName>
</protein>
<feature type="compositionally biased region" description="Polar residues" evidence="1">
    <location>
        <begin position="278"/>
        <end position="289"/>
    </location>
</feature>
<dbReference type="SUPFAM" id="SSF46938">
    <property type="entry name" value="CRAL/TRIO N-terminal domain"/>
    <property type="match status" value="1"/>
</dbReference>
<dbReference type="PANTHER" id="PTHR45824">
    <property type="entry name" value="GH16843P"/>
    <property type="match status" value="1"/>
</dbReference>
<dbReference type="EMBL" id="AP019866">
    <property type="protein sequence ID" value="BBM98670.1"/>
    <property type="molecule type" value="Genomic_DNA"/>
</dbReference>
<dbReference type="Pfam" id="PF00650">
    <property type="entry name" value="CRAL_TRIO"/>
    <property type="match status" value="1"/>
</dbReference>
<dbReference type="Proteomes" id="UP000077202">
    <property type="component" value="Unassembled WGS sequence"/>
</dbReference>
<organism evidence="4 5">
    <name type="scientific">Marchantia polymorpha subsp. ruderalis</name>
    <dbReference type="NCBI Taxonomy" id="1480154"/>
    <lineage>
        <taxon>Eukaryota</taxon>
        <taxon>Viridiplantae</taxon>
        <taxon>Streptophyta</taxon>
        <taxon>Embryophyta</taxon>
        <taxon>Marchantiophyta</taxon>
        <taxon>Marchantiopsida</taxon>
        <taxon>Marchantiidae</taxon>
        <taxon>Marchantiales</taxon>
        <taxon>Marchantiaceae</taxon>
        <taxon>Marchantia</taxon>
    </lineage>
</organism>
<keyword evidence="5" id="KW-1185">Reference proteome</keyword>
<dbReference type="PROSITE" id="PS50191">
    <property type="entry name" value="CRAL_TRIO"/>
    <property type="match status" value="1"/>
</dbReference>
<dbReference type="FunFam" id="3.40.525.10:FF:000008">
    <property type="entry name" value="Phosphatidylinositol transfer protein 3"/>
    <property type="match status" value="1"/>
</dbReference>
<dbReference type="GO" id="GO:0008526">
    <property type="term" value="F:phosphatidylinositol transfer activity"/>
    <property type="evidence" value="ECO:0007669"/>
    <property type="project" value="TreeGrafter"/>
</dbReference>
<dbReference type="InterPro" id="IPR001251">
    <property type="entry name" value="CRAL-TRIO_dom"/>
</dbReference>
<dbReference type="InterPro" id="IPR036273">
    <property type="entry name" value="CRAL/TRIO_N_dom_sf"/>
</dbReference>
<gene>
    <name evidence="4" type="ORF">AXG93_4368s2140</name>
    <name evidence="3" type="ORF">Mp_1g15290</name>
</gene>
<evidence type="ECO:0000313" key="5">
    <source>
        <dbReference type="Proteomes" id="UP000077202"/>
    </source>
</evidence>
<evidence type="ECO:0000313" key="6">
    <source>
        <dbReference type="Proteomes" id="UP001162541"/>
    </source>
</evidence>
<feature type="region of interest" description="Disordered" evidence="1">
    <location>
        <begin position="271"/>
        <end position="303"/>
    </location>
</feature>
<evidence type="ECO:0000256" key="1">
    <source>
        <dbReference type="SAM" id="MobiDB-lite"/>
    </source>
</evidence>
<accession>A0A176VY77</accession>
<reference evidence="4 5" key="1">
    <citation type="submission" date="2016-03" db="EMBL/GenBank/DDBJ databases">
        <title>Mechanisms controlling the formation of the plant cell surface in tip-growing cells are functionally conserved among land plants.</title>
        <authorList>
            <person name="Honkanen S."/>
            <person name="Jones V.A."/>
            <person name="Morieri G."/>
            <person name="Champion C."/>
            <person name="Hetherington A.J."/>
            <person name="Kelly S."/>
            <person name="Saint-Marcoux D."/>
            <person name="Proust H."/>
            <person name="Prescott H."/>
            <person name="Dolan L."/>
        </authorList>
    </citation>
    <scope>NUCLEOTIDE SEQUENCE [LARGE SCALE GENOMIC DNA]</scope>
    <source>
        <strain evidence="5">cv. Tak-1 and cv. Tak-2</strain>
        <tissue evidence="4">Whole gametophyte</tissue>
    </source>
</reference>
<dbReference type="EMBL" id="LVLJ01002295">
    <property type="protein sequence ID" value="OAE25754.1"/>
    <property type="molecule type" value="Genomic_DNA"/>
</dbReference>
<sequence length="303" mass="34483">MSAKKNGTKGNEESMTPAEEQAKVKELRTLLGPLSGRSLLFCTDDCLARYLRARSWHVKKADKMLKEAIKWRASYKPEEVRWEEVSKEAETGKVYRANFVDKLGRSVLVMRPGNQNTTDHNGQIKQLVYTIENAIINLPSDQEQMVWLIDFKGWSMRKAVPIATARETAYILQTMYPERLSLAILYDPPKLFETFWAIVKPFLDPKTFRKVKFVYSKSADSSKIFQDLFDMDKLEASFGGRSTSTFDCVEYGNQMKEDDLKTSRYWSSDPLTMKPDSHTNGSPTTNGTHATPDAESAPTVLAH</sequence>
<evidence type="ECO:0000259" key="2">
    <source>
        <dbReference type="PROSITE" id="PS50191"/>
    </source>
</evidence>
<name>A0A176VY77_MARPO</name>
<dbReference type="SMART" id="SM00516">
    <property type="entry name" value="SEC14"/>
    <property type="match status" value="1"/>
</dbReference>
<dbReference type="PANTHER" id="PTHR45824:SF6">
    <property type="entry name" value="F16L1.9 PROTEIN"/>
    <property type="match status" value="1"/>
</dbReference>
<evidence type="ECO:0000313" key="3">
    <source>
        <dbReference type="EMBL" id="BBM98670.1"/>
    </source>
</evidence>
<dbReference type="CDD" id="cd00170">
    <property type="entry name" value="SEC14"/>
    <property type="match status" value="1"/>
</dbReference>
<reference evidence="3" key="2">
    <citation type="journal article" date="2019" name="Curr. Biol.">
        <title>Chromatin organization in early land plants reveals an ancestral association between H3K27me3, transposons, and constitutive heterochromatin.</title>
        <authorList>
            <person name="Montgomery S.A."/>
            <person name="Tanizawa Y."/>
            <person name="Galik B."/>
            <person name="Wang N."/>
            <person name="Ito T."/>
            <person name="Mochizuki T."/>
            <person name="Akimcheva S."/>
            <person name="Bowman J."/>
            <person name="Cognat V."/>
            <person name="Drouard L."/>
            <person name="Ekker H."/>
            <person name="Houng S."/>
            <person name="Kohchi T."/>
            <person name="Lin S."/>
            <person name="Liu L.D."/>
            <person name="Nakamura Y."/>
            <person name="Valeeva L.R."/>
            <person name="Shakirov E.V."/>
            <person name="Shippen D.E."/>
            <person name="Wei W."/>
            <person name="Yagura M."/>
            <person name="Yamaoka S."/>
            <person name="Yamato K.T."/>
            <person name="Liu C."/>
            <person name="Berger F."/>
        </authorList>
    </citation>
    <scope>NUCLEOTIDE SEQUENCE [LARGE SCALE GENOMIC DNA]</scope>
    <source>
        <strain evidence="3">Tak-1</strain>
    </source>
</reference>
<reference evidence="6" key="3">
    <citation type="journal article" date="2020" name="Curr. Biol.">
        <title>Chromatin organization in early land plants reveals an ancestral association between H3K27me3, transposons, and constitutive heterochromatin.</title>
        <authorList>
            <person name="Montgomery S.A."/>
            <person name="Tanizawa Y."/>
            <person name="Galik B."/>
            <person name="Wang N."/>
            <person name="Ito T."/>
            <person name="Mochizuki T."/>
            <person name="Akimcheva S."/>
            <person name="Bowman J.L."/>
            <person name="Cognat V."/>
            <person name="Marechal-Drouard L."/>
            <person name="Ekker H."/>
            <person name="Hong S.F."/>
            <person name="Kohchi T."/>
            <person name="Lin S.S."/>
            <person name="Liu L.D."/>
            <person name="Nakamura Y."/>
            <person name="Valeeva L.R."/>
            <person name="Shakirov E.V."/>
            <person name="Shippen D.E."/>
            <person name="Wei W.L."/>
            <person name="Yagura M."/>
            <person name="Yamaoka S."/>
            <person name="Yamato K.T."/>
            <person name="Liu C."/>
            <person name="Berger F."/>
        </authorList>
    </citation>
    <scope>NUCLEOTIDE SEQUENCE [LARGE SCALE GENOMIC DNA]</scope>
    <source>
        <strain evidence="6">Tak-1</strain>
    </source>
</reference>
<feature type="domain" description="CRAL-TRIO" evidence="2">
    <location>
        <begin position="82"/>
        <end position="246"/>
    </location>
</feature>
<dbReference type="Pfam" id="PF03765">
    <property type="entry name" value="CRAL_TRIO_N"/>
    <property type="match status" value="1"/>
</dbReference>
<dbReference type="SMART" id="SM01100">
    <property type="entry name" value="CRAL_TRIO_N"/>
    <property type="match status" value="1"/>
</dbReference>
<dbReference type="SUPFAM" id="SSF52087">
    <property type="entry name" value="CRAL/TRIO domain"/>
    <property type="match status" value="1"/>
</dbReference>
<dbReference type="Proteomes" id="UP001162541">
    <property type="component" value="Chromosome 1"/>
</dbReference>
<dbReference type="AlphaFoldDB" id="A0A176VY77"/>
<dbReference type="InterPro" id="IPR011074">
    <property type="entry name" value="CRAL/TRIO_N_dom"/>
</dbReference>
<proteinExistence type="predicted"/>